<evidence type="ECO:0000256" key="4">
    <source>
        <dbReference type="ARBA" id="ARBA00022692"/>
    </source>
</evidence>
<dbReference type="GeneID" id="75076067"/>
<keyword evidence="5 9" id="KW-0064">Aspartyl protease</keyword>
<feature type="active site" evidence="9">
    <location>
        <position position="128"/>
    </location>
</feature>
<gene>
    <name evidence="9" type="primary">lspA</name>
    <name evidence="12" type="ORF">C095_06215</name>
</gene>
<evidence type="ECO:0000256" key="1">
    <source>
        <dbReference type="ARBA" id="ARBA00006139"/>
    </source>
</evidence>
<dbReference type="InterPro" id="IPR001872">
    <property type="entry name" value="Peptidase_A8"/>
</dbReference>
<organism evidence="12 13">
    <name type="scientific">Fusobacterium necrophorum subsp. funduliforme B35</name>
    <dbReference type="NCBI Taxonomy" id="1226633"/>
    <lineage>
        <taxon>Bacteria</taxon>
        <taxon>Fusobacteriati</taxon>
        <taxon>Fusobacteriota</taxon>
        <taxon>Fusobacteriia</taxon>
        <taxon>Fusobacteriales</taxon>
        <taxon>Fusobacteriaceae</taxon>
        <taxon>Fusobacterium</taxon>
    </lineage>
</organism>
<evidence type="ECO:0000256" key="11">
    <source>
        <dbReference type="RuleBase" id="RU004181"/>
    </source>
</evidence>
<dbReference type="PANTHER" id="PTHR33695:SF1">
    <property type="entry name" value="LIPOPROTEIN SIGNAL PEPTIDASE"/>
    <property type="match status" value="1"/>
</dbReference>
<dbReference type="GO" id="GO:0005886">
    <property type="term" value="C:plasma membrane"/>
    <property type="evidence" value="ECO:0007669"/>
    <property type="project" value="UniProtKB-SubCell"/>
</dbReference>
<keyword evidence="7 9" id="KW-1133">Transmembrane helix</keyword>
<dbReference type="PANTHER" id="PTHR33695">
    <property type="entry name" value="LIPOPROTEIN SIGNAL PEPTIDASE"/>
    <property type="match status" value="1"/>
</dbReference>
<dbReference type="AlphaFoldDB" id="A0A017H5Q8"/>
<feature type="active site" evidence="9">
    <location>
        <position position="112"/>
    </location>
</feature>
<dbReference type="UniPathway" id="UPA00665"/>
<dbReference type="EC" id="3.4.23.36" evidence="9"/>
<feature type="transmembrane region" description="Helical" evidence="9">
    <location>
        <begin position="88"/>
        <end position="106"/>
    </location>
</feature>
<feature type="transmembrane region" description="Helical" evidence="9">
    <location>
        <begin position="57"/>
        <end position="76"/>
    </location>
</feature>
<keyword evidence="2 9" id="KW-1003">Cell membrane</keyword>
<dbReference type="HAMAP" id="MF_00161">
    <property type="entry name" value="LspA"/>
    <property type="match status" value="1"/>
</dbReference>
<accession>A0A017H5Q8</accession>
<dbReference type="PROSITE" id="PS00855">
    <property type="entry name" value="SPASE_II"/>
    <property type="match status" value="1"/>
</dbReference>
<evidence type="ECO:0000256" key="2">
    <source>
        <dbReference type="ARBA" id="ARBA00022475"/>
    </source>
</evidence>
<dbReference type="PATRIC" id="fig|1226633.4.peg.1252"/>
<evidence type="ECO:0000256" key="10">
    <source>
        <dbReference type="RuleBase" id="RU000594"/>
    </source>
</evidence>
<proteinExistence type="inferred from homology"/>
<dbReference type="Pfam" id="PF01252">
    <property type="entry name" value="Peptidase_A8"/>
    <property type="match status" value="1"/>
</dbReference>
<dbReference type="PRINTS" id="PR00781">
    <property type="entry name" value="LIPOSIGPTASE"/>
</dbReference>
<evidence type="ECO:0000256" key="9">
    <source>
        <dbReference type="HAMAP-Rule" id="MF_00161"/>
    </source>
</evidence>
<evidence type="ECO:0000313" key="13">
    <source>
        <dbReference type="Proteomes" id="UP000031184"/>
    </source>
</evidence>
<comment type="caution">
    <text evidence="12">The sequence shown here is derived from an EMBL/GenBank/DDBJ whole genome shotgun (WGS) entry which is preliminary data.</text>
</comment>
<evidence type="ECO:0000256" key="8">
    <source>
        <dbReference type="ARBA" id="ARBA00023136"/>
    </source>
</evidence>
<sequence length="150" mass="17485">MIYIILFVMLLLLDQFTKYIVEQSFYLSESIPIIDDVFNLTYVENRGIAFGLFQGRLNIISILTVVAIVAIFVYVLRNKKTLSMLEHFGYTFILSGAVGNMIDRLFRGFVVDMLDFRGIWSFVFNLADVWINVGVFMLIVDYFILHRNEK</sequence>
<dbReference type="RefSeq" id="WP_005954962.1">
    <property type="nucleotide sequence ID" value="NZ_AOJP01000003.1"/>
</dbReference>
<reference evidence="12 13" key="1">
    <citation type="submission" date="2013-08" db="EMBL/GenBank/DDBJ databases">
        <title>An opportunistic ruminal bacterium that causes liver abscesses in cattle.</title>
        <authorList>
            <person name="Benahmed F.H."/>
            <person name="Rasmussen M."/>
            <person name="Harbottle H."/>
            <person name="Soppet D."/>
            <person name="Nagaraja T.G."/>
            <person name="Davidson M."/>
        </authorList>
    </citation>
    <scope>NUCLEOTIDE SEQUENCE [LARGE SCALE GENOMIC DNA]</scope>
    <source>
        <strain evidence="12 13">B35</strain>
    </source>
</reference>
<comment type="caution">
    <text evidence="9">Lacks conserved residue(s) required for the propagation of feature annotation.</text>
</comment>
<comment type="function">
    <text evidence="9 10">This protein specifically catalyzes the removal of signal peptides from prolipoproteins.</text>
</comment>
<keyword evidence="4 9" id="KW-0812">Transmembrane</keyword>
<protein>
    <recommendedName>
        <fullName evidence="9">Lipoprotein signal peptidase</fullName>
        <ecNumber evidence="9">3.4.23.36</ecNumber>
    </recommendedName>
    <alternativeName>
        <fullName evidence="9">Prolipoprotein signal peptidase</fullName>
    </alternativeName>
    <alternativeName>
        <fullName evidence="9">Signal peptidase II</fullName>
        <shortName evidence="9">SPase II</shortName>
    </alternativeName>
</protein>
<evidence type="ECO:0000256" key="5">
    <source>
        <dbReference type="ARBA" id="ARBA00022750"/>
    </source>
</evidence>
<dbReference type="GO" id="GO:0004190">
    <property type="term" value="F:aspartic-type endopeptidase activity"/>
    <property type="evidence" value="ECO:0007669"/>
    <property type="project" value="UniProtKB-UniRule"/>
</dbReference>
<evidence type="ECO:0000256" key="3">
    <source>
        <dbReference type="ARBA" id="ARBA00022670"/>
    </source>
</evidence>
<evidence type="ECO:0000313" key="12">
    <source>
        <dbReference type="EMBL" id="KID49024.1"/>
    </source>
</evidence>
<feature type="transmembrane region" description="Helical" evidence="9">
    <location>
        <begin position="118"/>
        <end position="145"/>
    </location>
</feature>
<comment type="pathway">
    <text evidence="9">Protein modification; lipoprotein biosynthesis (signal peptide cleavage).</text>
</comment>
<name>A0A017H5Q8_9FUSO</name>
<evidence type="ECO:0000256" key="6">
    <source>
        <dbReference type="ARBA" id="ARBA00022801"/>
    </source>
</evidence>
<comment type="similarity">
    <text evidence="1 9 11">Belongs to the peptidase A8 family.</text>
</comment>
<keyword evidence="3 9" id="KW-0645">Protease</keyword>
<dbReference type="OrthoDB" id="9810259at2"/>
<keyword evidence="8 9" id="KW-0472">Membrane</keyword>
<dbReference type="EMBL" id="AUZI01000016">
    <property type="protein sequence ID" value="KID49024.1"/>
    <property type="molecule type" value="Genomic_DNA"/>
</dbReference>
<comment type="catalytic activity">
    <reaction evidence="9 10">
        <text>Release of signal peptides from bacterial membrane prolipoproteins. Hydrolyzes -Xaa-Yaa-Zaa-|-(S,diacylglyceryl)Cys-, in which Xaa is hydrophobic (preferably Leu), and Yaa (Ala or Ser) and Zaa (Gly or Ala) have small, neutral side chains.</text>
        <dbReference type="EC" id="3.4.23.36"/>
    </reaction>
</comment>
<keyword evidence="6 9" id="KW-0378">Hydrolase</keyword>
<dbReference type="Proteomes" id="UP000031184">
    <property type="component" value="Unassembled WGS sequence"/>
</dbReference>
<evidence type="ECO:0000256" key="7">
    <source>
        <dbReference type="ARBA" id="ARBA00022989"/>
    </source>
</evidence>
<dbReference type="GO" id="GO:0006508">
    <property type="term" value="P:proteolysis"/>
    <property type="evidence" value="ECO:0007669"/>
    <property type="project" value="UniProtKB-KW"/>
</dbReference>
<comment type="subcellular location">
    <subcellularLocation>
        <location evidence="9">Cell membrane</location>
        <topology evidence="9">Multi-pass membrane protein</topology>
    </subcellularLocation>
</comment>
<dbReference type="NCBIfam" id="TIGR00077">
    <property type="entry name" value="lspA"/>
    <property type="match status" value="1"/>
</dbReference>